<evidence type="ECO:0000313" key="2">
    <source>
        <dbReference type="EMBL" id="UXD22338.1"/>
    </source>
</evidence>
<keyword evidence="3" id="KW-1185">Reference proteome</keyword>
<organism evidence="2 3">
    <name type="scientific">Ignicoccus pacificus DSM 13166</name>
    <dbReference type="NCBI Taxonomy" id="940294"/>
    <lineage>
        <taxon>Archaea</taxon>
        <taxon>Thermoproteota</taxon>
        <taxon>Thermoprotei</taxon>
        <taxon>Desulfurococcales</taxon>
        <taxon>Desulfurococcaceae</taxon>
        <taxon>Ignicoccus</taxon>
    </lineage>
</organism>
<keyword evidence="1" id="KW-0812">Transmembrane</keyword>
<dbReference type="KEGG" id="ipc:IPA_03660"/>
<dbReference type="Proteomes" id="UP001063698">
    <property type="component" value="Chromosome"/>
</dbReference>
<feature type="transmembrane region" description="Helical" evidence="1">
    <location>
        <begin position="12"/>
        <end position="32"/>
    </location>
</feature>
<gene>
    <name evidence="2" type="ORF">IPA_03660</name>
</gene>
<sequence length="160" mass="18154">MVRIAMRRGEVTLYLTVIALALLLFVGTWMAMRMSPKPTIPELKYPAVKVSPHNEVSCPRELSTFNITIVNPYKKEIYVRLEVSPKTNVTNMSMDAQPLITVPPRSTKIVKVFINTTMPKGIYYIGYKVYLFSSKDMREDYVNTTLIVGNCSHSIAMEGK</sequence>
<keyword evidence="1" id="KW-1133">Transmembrane helix</keyword>
<evidence type="ECO:0000313" key="3">
    <source>
        <dbReference type="Proteomes" id="UP001063698"/>
    </source>
</evidence>
<name>A0A977PKU2_9CREN</name>
<protein>
    <submittedName>
        <fullName evidence="2">Uncharacterized protein</fullName>
    </submittedName>
</protein>
<keyword evidence="1" id="KW-0472">Membrane</keyword>
<proteinExistence type="predicted"/>
<dbReference type="EMBL" id="CP006868">
    <property type="protein sequence ID" value="UXD22338.1"/>
    <property type="molecule type" value="Genomic_DNA"/>
</dbReference>
<evidence type="ECO:0000256" key="1">
    <source>
        <dbReference type="SAM" id="Phobius"/>
    </source>
</evidence>
<dbReference type="AlphaFoldDB" id="A0A977PKU2"/>
<accession>A0A977PKU2</accession>
<reference evidence="2" key="1">
    <citation type="submission" date="2013-11" db="EMBL/GenBank/DDBJ databases">
        <title>Comparative genomics of Ignicoccus.</title>
        <authorList>
            <person name="Podar M."/>
        </authorList>
    </citation>
    <scope>NUCLEOTIDE SEQUENCE</scope>
    <source>
        <strain evidence="2">DSM 13166</strain>
    </source>
</reference>